<dbReference type="KEGG" id="sod:Sant_2368"/>
<dbReference type="PANTHER" id="PTHR43498:SF1">
    <property type="entry name" value="COB--COM HETERODISULFIDE REDUCTASE IRON-SULFUR SUBUNIT A"/>
    <property type="match status" value="1"/>
</dbReference>
<evidence type="ECO:0000256" key="2">
    <source>
        <dbReference type="ARBA" id="ARBA00022723"/>
    </source>
</evidence>
<dbReference type="PANTHER" id="PTHR43498">
    <property type="entry name" value="FERREDOXIN:COB-COM HETERODISULFIDE REDUCTASE SUBUNIT A"/>
    <property type="match status" value="1"/>
</dbReference>
<evidence type="ECO:0000313" key="7">
    <source>
        <dbReference type="Proteomes" id="UP000019028"/>
    </source>
</evidence>
<sequence>MKEDLMTQSLQPRQPLAIDVLVVGAGSAGVAAAVSAAEEGARTLLVEAAGNVGGTLAGQLLEHSAGFHNREGQQVVAGFAQRLVDRMQHNGASPGHVPDNVGYTATRTPVNHTELMLTEAQWLHEVGVGLWLQAPLTAVERRDKRIVTCEFATPAGPWRVAPQVVVDTSGDAVVAHLAQSSFQPDSADACQPVSLLFKLAGVDFRPLMDYARSHPEEFRPGSVFPDAAEEHINLWGFTTLLQQGHRDGRLDLLRNEMHIAGWPQRGELVVNVTRHASEGRPDAEQTGDAWLALCRQIMAFAGWFRQSVPGCARAYVAAIGNQVGVRESRRVQGHYTLTQHDVQQGAHFADSIACGGFPVDIHSSLQPGLSHTDAVGRGFEIAYRSLLPLTPDNLLVAGRCLSSDHAANGSLRITATCFATGEAAGVAAALAVQQACLPAQLPAAALRARLVQRGAIISLDSACA</sequence>
<dbReference type="GO" id="GO:0016491">
    <property type="term" value="F:oxidoreductase activity"/>
    <property type="evidence" value="ECO:0007669"/>
    <property type="project" value="UniProtKB-KW"/>
</dbReference>
<dbReference type="Pfam" id="PF12831">
    <property type="entry name" value="FAD_oxidored"/>
    <property type="match status" value="1"/>
</dbReference>
<dbReference type="GO" id="GO:0046872">
    <property type="term" value="F:metal ion binding"/>
    <property type="evidence" value="ECO:0007669"/>
    <property type="project" value="UniProtKB-KW"/>
</dbReference>
<evidence type="ECO:0000256" key="5">
    <source>
        <dbReference type="ARBA" id="ARBA00023014"/>
    </source>
</evidence>
<keyword evidence="4" id="KW-0408">Iron</keyword>
<organism evidence="6 7">
    <name type="scientific">Sodalis praecaptivus</name>
    <dbReference type="NCBI Taxonomy" id="1239307"/>
    <lineage>
        <taxon>Bacteria</taxon>
        <taxon>Pseudomonadati</taxon>
        <taxon>Pseudomonadota</taxon>
        <taxon>Gammaproteobacteria</taxon>
        <taxon>Enterobacterales</taxon>
        <taxon>Bruguierivoracaceae</taxon>
        <taxon>Sodalis</taxon>
    </lineage>
</organism>
<keyword evidence="1" id="KW-0004">4Fe-4S</keyword>
<dbReference type="AlphaFoldDB" id="W0HY19"/>
<evidence type="ECO:0000313" key="6">
    <source>
        <dbReference type="EMBL" id="AHF77412.1"/>
    </source>
</evidence>
<dbReference type="EMBL" id="CP006569">
    <property type="protein sequence ID" value="AHF77412.1"/>
    <property type="molecule type" value="Genomic_DNA"/>
</dbReference>
<dbReference type="GO" id="GO:0051539">
    <property type="term" value="F:4 iron, 4 sulfur cluster binding"/>
    <property type="evidence" value="ECO:0007669"/>
    <property type="project" value="UniProtKB-KW"/>
</dbReference>
<accession>W0HY19</accession>
<dbReference type="PATRIC" id="fig|1239307.3.peg.2630"/>
<dbReference type="SUPFAM" id="SSF51905">
    <property type="entry name" value="FAD/NAD(P)-binding domain"/>
    <property type="match status" value="1"/>
</dbReference>
<dbReference type="Proteomes" id="UP000019028">
    <property type="component" value="Chromosome"/>
</dbReference>
<dbReference type="InterPro" id="IPR036188">
    <property type="entry name" value="FAD/NAD-bd_sf"/>
</dbReference>
<keyword evidence="5" id="KW-0411">Iron-sulfur</keyword>
<gene>
    <name evidence="6" type="ORF">Sant_2368</name>
</gene>
<keyword evidence="2" id="KW-0479">Metal-binding</keyword>
<dbReference type="HOGENOM" id="CLU_045820_0_0_6"/>
<evidence type="ECO:0000256" key="1">
    <source>
        <dbReference type="ARBA" id="ARBA00022485"/>
    </source>
</evidence>
<evidence type="ECO:0000256" key="4">
    <source>
        <dbReference type="ARBA" id="ARBA00023004"/>
    </source>
</evidence>
<keyword evidence="3" id="KW-0560">Oxidoreductase</keyword>
<dbReference type="InterPro" id="IPR039650">
    <property type="entry name" value="HdrA-like"/>
</dbReference>
<keyword evidence="7" id="KW-1185">Reference proteome</keyword>
<reference evidence="6 7" key="1">
    <citation type="journal article" date="2014" name="Genome Biol. Evol.">
        <title>Genome degeneration and adaptation in a nascent stage of symbiosis.</title>
        <authorList>
            <person name="Oakeson K.F."/>
            <person name="Gil R."/>
            <person name="Clayton A.L."/>
            <person name="Dunn D.M."/>
            <person name="von Niederhausern A.C."/>
            <person name="Hamil C."/>
            <person name="Aoyagi A."/>
            <person name="Duval B."/>
            <person name="Baca A."/>
            <person name="Silva F.J."/>
            <person name="Vallier A."/>
            <person name="Jackson D.G."/>
            <person name="Latorre A."/>
            <person name="Weiss R.B."/>
            <person name="Heddi A."/>
            <person name="Moya A."/>
            <person name="Dale C."/>
        </authorList>
    </citation>
    <scope>NUCLEOTIDE SEQUENCE [LARGE SCALE GENOMIC DNA]</scope>
    <source>
        <strain evidence="6 7">HS1</strain>
    </source>
</reference>
<protein>
    <submittedName>
        <fullName evidence="6">Putative FAD dependent oxidoreductase</fullName>
    </submittedName>
</protein>
<evidence type="ECO:0000256" key="3">
    <source>
        <dbReference type="ARBA" id="ARBA00023002"/>
    </source>
</evidence>
<dbReference type="Gene3D" id="3.50.50.60">
    <property type="entry name" value="FAD/NAD(P)-binding domain"/>
    <property type="match status" value="1"/>
</dbReference>
<proteinExistence type="predicted"/>
<name>W0HY19_9GAMM</name>